<comment type="subcellular location">
    <subcellularLocation>
        <location evidence="1">Membrane</location>
        <topology evidence="1">Multi-pass membrane protein</topology>
    </subcellularLocation>
</comment>
<dbReference type="InterPro" id="IPR000412">
    <property type="entry name" value="ABC_2_transport"/>
</dbReference>
<dbReference type="PANTHER" id="PTHR43229">
    <property type="entry name" value="NODULATION PROTEIN J"/>
    <property type="match status" value="1"/>
</dbReference>
<sequence>MSTVVESRRHDADARSMEVIAALVRRTLLRVRRMPSAFIPSLIMPVFQLIAFSGAFGAAVRLLDIDPMNWYMPLNAIQGASFGALGVSFGLLNDMETGFFDRVLMAPMRRSVIVFGSYAAAIARSVVPVTFVVLVSFLGGLHTPGGPLAILMVVVASVMVALSACGLALGLTFRMRNMGAATLTQFAIFFGIFLSTSQVPLSEMSGWLRACARVNPMTNILRFARQGFLGDITWAQTWGGLVAMAAMFVVSTAFALTGLRRYDR</sequence>
<feature type="transmembrane region" description="Helical" evidence="5">
    <location>
        <begin position="70"/>
        <end position="92"/>
    </location>
</feature>
<evidence type="ECO:0000256" key="4">
    <source>
        <dbReference type="ARBA" id="ARBA00023136"/>
    </source>
</evidence>
<feature type="transmembrane region" description="Helical" evidence="5">
    <location>
        <begin position="112"/>
        <end position="137"/>
    </location>
</feature>
<dbReference type="InterPro" id="IPR051784">
    <property type="entry name" value="Nod_factor_ABC_transporter"/>
</dbReference>
<dbReference type="InterPro" id="IPR013525">
    <property type="entry name" value="ABC2_TM"/>
</dbReference>
<gene>
    <name evidence="7" type="ORF">UFOPK1722_00015</name>
</gene>
<organism evidence="7">
    <name type="scientific">freshwater metagenome</name>
    <dbReference type="NCBI Taxonomy" id="449393"/>
    <lineage>
        <taxon>unclassified sequences</taxon>
        <taxon>metagenomes</taxon>
        <taxon>ecological metagenomes</taxon>
    </lineage>
</organism>
<dbReference type="PIRSF" id="PIRSF006648">
    <property type="entry name" value="DrrB"/>
    <property type="match status" value="1"/>
</dbReference>
<proteinExistence type="predicted"/>
<evidence type="ECO:0000259" key="6">
    <source>
        <dbReference type="PROSITE" id="PS51012"/>
    </source>
</evidence>
<evidence type="ECO:0000256" key="3">
    <source>
        <dbReference type="ARBA" id="ARBA00022989"/>
    </source>
</evidence>
<evidence type="ECO:0000313" key="7">
    <source>
        <dbReference type="EMBL" id="CAB4564596.1"/>
    </source>
</evidence>
<keyword evidence="2 5" id="KW-0812">Transmembrane</keyword>
<reference evidence="7" key="1">
    <citation type="submission" date="2020-05" db="EMBL/GenBank/DDBJ databases">
        <authorList>
            <person name="Chiriac C."/>
            <person name="Salcher M."/>
            <person name="Ghai R."/>
            <person name="Kavagutti S V."/>
        </authorList>
    </citation>
    <scope>NUCLEOTIDE SEQUENCE</scope>
</reference>
<dbReference type="PANTHER" id="PTHR43229:SF2">
    <property type="entry name" value="NODULATION PROTEIN J"/>
    <property type="match status" value="1"/>
</dbReference>
<keyword evidence="4 5" id="KW-0472">Membrane</keyword>
<keyword evidence="3 5" id="KW-1133">Transmembrane helix</keyword>
<feature type="transmembrane region" description="Helical" evidence="5">
    <location>
        <begin position="149"/>
        <end position="173"/>
    </location>
</feature>
<dbReference type="GO" id="GO:0140359">
    <property type="term" value="F:ABC-type transporter activity"/>
    <property type="evidence" value="ECO:0007669"/>
    <property type="project" value="InterPro"/>
</dbReference>
<evidence type="ECO:0000256" key="1">
    <source>
        <dbReference type="ARBA" id="ARBA00004141"/>
    </source>
</evidence>
<dbReference type="GO" id="GO:0043190">
    <property type="term" value="C:ATP-binding cassette (ABC) transporter complex"/>
    <property type="evidence" value="ECO:0007669"/>
    <property type="project" value="InterPro"/>
</dbReference>
<feature type="transmembrane region" description="Helical" evidence="5">
    <location>
        <begin position="238"/>
        <end position="259"/>
    </location>
</feature>
<feature type="domain" description="ABC transmembrane type-2" evidence="6">
    <location>
        <begin position="36"/>
        <end position="262"/>
    </location>
</feature>
<dbReference type="Pfam" id="PF01061">
    <property type="entry name" value="ABC2_membrane"/>
    <property type="match status" value="1"/>
</dbReference>
<evidence type="ECO:0000256" key="2">
    <source>
        <dbReference type="ARBA" id="ARBA00022692"/>
    </source>
</evidence>
<dbReference type="AlphaFoldDB" id="A0A6J6DMJ4"/>
<feature type="transmembrane region" description="Helical" evidence="5">
    <location>
        <begin position="180"/>
        <end position="199"/>
    </location>
</feature>
<name>A0A6J6DMJ4_9ZZZZ</name>
<dbReference type="PROSITE" id="PS51012">
    <property type="entry name" value="ABC_TM2"/>
    <property type="match status" value="1"/>
</dbReference>
<protein>
    <submittedName>
        <fullName evidence="7">Unannotated protein</fullName>
    </submittedName>
</protein>
<dbReference type="InterPro" id="IPR047817">
    <property type="entry name" value="ABC2_TM_bact-type"/>
</dbReference>
<accession>A0A6J6DMJ4</accession>
<dbReference type="EMBL" id="CAEZTS010000001">
    <property type="protein sequence ID" value="CAB4564596.1"/>
    <property type="molecule type" value="Genomic_DNA"/>
</dbReference>
<evidence type="ECO:0000256" key="5">
    <source>
        <dbReference type="SAM" id="Phobius"/>
    </source>
</evidence>
<feature type="transmembrane region" description="Helical" evidence="5">
    <location>
        <begin position="37"/>
        <end position="58"/>
    </location>
</feature>